<proteinExistence type="predicted"/>
<dbReference type="Pfam" id="PF13229">
    <property type="entry name" value="Beta_helix"/>
    <property type="match status" value="1"/>
</dbReference>
<dbReference type="NCBIfam" id="NF041518">
    <property type="entry name" value="choice_anch_Q"/>
    <property type="match status" value="1"/>
</dbReference>
<dbReference type="InterPro" id="IPR059226">
    <property type="entry name" value="Choice_anch_Q_dom"/>
</dbReference>
<evidence type="ECO:0000313" key="3">
    <source>
        <dbReference type="EMBL" id="GIH15261.1"/>
    </source>
</evidence>
<dbReference type="InterPro" id="IPR012334">
    <property type="entry name" value="Pectin_lyas_fold"/>
</dbReference>
<evidence type="ECO:0000259" key="2">
    <source>
        <dbReference type="Pfam" id="PF13229"/>
    </source>
</evidence>
<gene>
    <name evidence="3" type="ORF">Raf01_34330</name>
</gene>
<dbReference type="EMBL" id="BONZ01000032">
    <property type="protein sequence ID" value="GIH15261.1"/>
    <property type="molecule type" value="Genomic_DNA"/>
</dbReference>
<dbReference type="AlphaFoldDB" id="A0A8J3QUV5"/>
<dbReference type="InterPro" id="IPR039448">
    <property type="entry name" value="Beta_helix"/>
</dbReference>
<comment type="caution">
    <text evidence="3">The sequence shown here is derived from an EMBL/GenBank/DDBJ whole genome shotgun (WGS) entry which is preliminary data.</text>
</comment>
<dbReference type="RefSeq" id="WP_203918899.1">
    <property type="nucleotide sequence ID" value="NZ_BONZ01000032.1"/>
</dbReference>
<dbReference type="InterPro" id="IPR006626">
    <property type="entry name" value="PbH1"/>
</dbReference>
<dbReference type="InterPro" id="IPR011050">
    <property type="entry name" value="Pectin_lyase_fold/virulence"/>
</dbReference>
<protein>
    <recommendedName>
        <fullName evidence="2">Right handed beta helix domain-containing protein</fullName>
    </recommendedName>
</protein>
<dbReference type="Gene3D" id="2.160.20.10">
    <property type="entry name" value="Single-stranded right-handed beta-helix, Pectin lyase-like"/>
    <property type="match status" value="1"/>
</dbReference>
<name>A0A8J3QUV5_9ACTN</name>
<feature type="signal peptide" evidence="1">
    <location>
        <begin position="1"/>
        <end position="25"/>
    </location>
</feature>
<reference evidence="3" key="1">
    <citation type="submission" date="2021-01" db="EMBL/GenBank/DDBJ databases">
        <title>Whole genome shotgun sequence of Rugosimonospora africana NBRC 104875.</title>
        <authorList>
            <person name="Komaki H."/>
            <person name="Tamura T."/>
        </authorList>
    </citation>
    <scope>NUCLEOTIDE SEQUENCE</scope>
    <source>
        <strain evidence="3">NBRC 104875</strain>
    </source>
</reference>
<accession>A0A8J3QUV5</accession>
<dbReference type="SUPFAM" id="SSF51126">
    <property type="entry name" value="Pectin lyase-like"/>
    <property type="match status" value="1"/>
</dbReference>
<sequence>MKRVVTLAALAAAAVLAAPAAPAVAAGTTYYVDCGAATNGSGTSASPWNNLTTVSAFAFVAGDSILLKRGTTCTGAFAFNRSGTATSPITIDAYGTGALPVIDGNGAQTAVTLTNPNYLTVADLEIRHSTRWGLLATSSTTATVTGLTLRGLTVHDVDGGTMDQKYTGLVVVMPGVTGGRFDHVTIDSVTAYDTTMWAGIMVWGEWIDGDRQWSRHAQDVTKRSSNILIQNSTAHDTFGDGIVAYMGSNVTLQHNVAYLTGQQPTQTIGTPNAIWTWASNDVVVQYNEAYDNNSPGSDGGGFDIDYWSTNTTVQYNYAHDNAAYCVGVFGAEKVATVNSIVRYNICANNGFESTRDGAEEIDIATWDGGKISGLQIYGNTVYTTERGVIGTTTNVPTPTFVAGQPLLFKDNLVVSTVANVLGAGMAQVPFDRDDNLYYYTGGSFSSGEAHSVHNQNPLVNSLGYHAVGMPTTQWTLQAGSPAINAGATIAGAPTTDFFGHTVPLGGATDIGADEAR</sequence>
<dbReference type="SMART" id="SM00710">
    <property type="entry name" value="PbH1"/>
    <property type="match status" value="7"/>
</dbReference>
<dbReference type="Proteomes" id="UP000642748">
    <property type="component" value="Unassembled WGS sequence"/>
</dbReference>
<evidence type="ECO:0000256" key="1">
    <source>
        <dbReference type="SAM" id="SignalP"/>
    </source>
</evidence>
<evidence type="ECO:0000313" key="4">
    <source>
        <dbReference type="Proteomes" id="UP000642748"/>
    </source>
</evidence>
<feature type="domain" description="Right handed beta helix" evidence="2">
    <location>
        <begin position="223"/>
        <end position="348"/>
    </location>
</feature>
<keyword evidence="4" id="KW-1185">Reference proteome</keyword>
<feature type="chain" id="PRO_5035220275" description="Right handed beta helix domain-containing protein" evidence="1">
    <location>
        <begin position="26"/>
        <end position="516"/>
    </location>
</feature>
<organism evidence="3 4">
    <name type="scientific">Rugosimonospora africana</name>
    <dbReference type="NCBI Taxonomy" id="556532"/>
    <lineage>
        <taxon>Bacteria</taxon>
        <taxon>Bacillati</taxon>
        <taxon>Actinomycetota</taxon>
        <taxon>Actinomycetes</taxon>
        <taxon>Micromonosporales</taxon>
        <taxon>Micromonosporaceae</taxon>
        <taxon>Rugosimonospora</taxon>
    </lineage>
</organism>
<keyword evidence="1" id="KW-0732">Signal</keyword>